<organism evidence="2 3">
    <name type="scientific">Marinicrinis lubricantis</name>
    <dbReference type="NCBI Taxonomy" id="2086470"/>
    <lineage>
        <taxon>Bacteria</taxon>
        <taxon>Bacillati</taxon>
        <taxon>Bacillota</taxon>
        <taxon>Bacilli</taxon>
        <taxon>Bacillales</taxon>
        <taxon>Paenibacillaceae</taxon>
    </lineage>
</organism>
<dbReference type="RefSeq" id="WP_379892153.1">
    <property type="nucleotide sequence ID" value="NZ_JBHSQV010000016.1"/>
</dbReference>
<reference evidence="3" key="1">
    <citation type="journal article" date="2019" name="Int. J. Syst. Evol. Microbiol.">
        <title>The Global Catalogue of Microorganisms (GCM) 10K type strain sequencing project: providing services to taxonomists for standard genome sequencing and annotation.</title>
        <authorList>
            <consortium name="The Broad Institute Genomics Platform"/>
            <consortium name="The Broad Institute Genome Sequencing Center for Infectious Disease"/>
            <person name="Wu L."/>
            <person name="Ma J."/>
        </authorList>
    </citation>
    <scope>NUCLEOTIDE SEQUENCE [LARGE SCALE GENOMIC DNA]</scope>
    <source>
        <strain evidence="3">CCM 8749</strain>
    </source>
</reference>
<sequence>MKLLSVILSLAFVCTIVNPSSTMAENRVSDVISQEAESIYDKSGEEIGTRYRTIEREIDGNKIILKSKTIEKLYDGRENEKIRETEFIKTEDEIIIDGVKYNPDDVIIDLKNHQNGMQQSSINNVAQRQLAAGYTILSEKGYSTYINYSHRKYNVPGSVIPGGATWYVTKMYVANGTAGVSSALLLDPNNHANQTVTIFQHTNGQYASVIDDFEDYTNIVIEARDDLELLSVELSGLIGFGAITAATVWALIGTVGGAGIIAAQMYEAYADARDALKDAYNLIKNIPSVNVPG</sequence>
<comment type="caution">
    <text evidence="2">The sequence shown here is derived from an EMBL/GenBank/DDBJ whole genome shotgun (WGS) entry which is preliminary data.</text>
</comment>
<keyword evidence="3" id="KW-1185">Reference proteome</keyword>
<evidence type="ECO:0000313" key="3">
    <source>
        <dbReference type="Proteomes" id="UP001596250"/>
    </source>
</evidence>
<keyword evidence="1" id="KW-0732">Signal</keyword>
<dbReference type="Proteomes" id="UP001596250">
    <property type="component" value="Unassembled WGS sequence"/>
</dbReference>
<protein>
    <submittedName>
        <fullName evidence="2">Uncharacterized protein</fullName>
    </submittedName>
</protein>
<evidence type="ECO:0000256" key="1">
    <source>
        <dbReference type="SAM" id="SignalP"/>
    </source>
</evidence>
<dbReference type="EMBL" id="JBHSQV010000016">
    <property type="protein sequence ID" value="MFC5985374.1"/>
    <property type="molecule type" value="Genomic_DNA"/>
</dbReference>
<feature type="signal peptide" evidence="1">
    <location>
        <begin position="1"/>
        <end position="24"/>
    </location>
</feature>
<accession>A0ABW1IK62</accession>
<gene>
    <name evidence="2" type="ORF">ACFPXP_02725</name>
</gene>
<name>A0ABW1IK62_9BACL</name>
<feature type="chain" id="PRO_5045378397" evidence="1">
    <location>
        <begin position="25"/>
        <end position="293"/>
    </location>
</feature>
<proteinExistence type="predicted"/>
<evidence type="ECO:0000313" key="2">
    <source>
        <dbReference type="EMBL" id="MFC5985374.1"/>
    </source>
</evidence>